<dbReference type="PANTHER" id="PTHR43303">
    <property type="entry name" value="NADPH DEHYDROGENASE C23G7.10C-RELATED"/>
    <property type="match status" value="1"/>
</dbReference>
<feature type="domain" description="NADH:flavin oxidoreductase/NADH oxidase N-terminal" evidence="6">
    <location>
        <begin position="4"/>
        <end position="329"/>
    </location>
</feature>
<reference evidence="7 8" key="1">
    <citation type="journal article" date="2012" name="Front. Microbiol.">
        <title>Draft Genome Sequence of the Virulent Strain 01-B526 of the Fish Pathogen Aeromonas salmonicida.</title>
        <authorList>
            <person name="Charette S.J."/>
            <person name="Brochu F."/>
            <person name="Boyle B."/>
            <person name="Filion G."/>
            <person name="Tanaka K.H."/>
            <person name="Derome N."/>
        </authorList>
    </citation>
    <scope>NUCLEOTIDE SEQUENCE [LARGE SCALE GENOMIC DNA]</scope>
    <source>
        <strain evidence="7 8">P11</strain>
    </source>
</reference>
<dbReference type="Proteomes" id="UP000093954">
    <property type="component" value="Unassembled WGS sequence"/>
</dbReference>
<dbReference type="GO" id="GO:0050661">
    <property type="term" value="F:NADP binding"/>
    <property type="evidence" value="ECO:0007669"/>
    <property type="project" value="InterPro"/>
</dbReference>
<evidence type="ECO:0000256" key="1">
    <source>
        <dbReference type="ARBA" id="ARBA00001917"/>
    </source>
</evidence>
<dbReference type="SUPFAM" id="SSF51395">
    <property type="entry name" value="FMN-linked oxidoreductases"/>
    <property type="match status" value="1"/>
</dbReference>
<dbReference type="InterPro" id="IPR001155">
    <property type="entry name" value="OxRdtase_FMN_N"/>
</dbReference>
<evidence type="ECO:0000256" key="2">
    <source>
        <dbReference type="ARBA" id="ARBA00022630"/>
    </source>
</evidence>
<accession>A0A1A6AQJ3</accession>
<dbReference type="CDD" id="cd02803">
    <property type="entry name" value="OYE_like_FMN_family"/>
    <property type="match status" value="1"/>
</dbReference>
<dbReference type="PATRIC" id="fig|1353534.3.peg.2530"/>
<evidence type="ECO:0000313" key="7">
    <source>
        <dbReference type="EMBL" id="OBR92327.1"/>
    </source>
</evidence>
<dbReference type="InterPro" id="IPR013785">
    <property type="entry name" value="Aldolase_TIM"/>
</dbReference>
<keyword evidence="4" id="KW-0521">NADP</keyword>
<dbReference type="RefSeq" id="WP_065078704.1">
    <property type="nucleotide sequence ID" value="NZ_LROS01000026.1"/>
</dbReference>
<evidence type="ECO:0000256" key="4">
    <source>
        <dbReference type="ARBA" id="ARBA00022857"/>
    </source>
</evidence>
<dbReference type="GO" id="GO:0003959">
    <property type="term" value="F:NADPH dehydrogenase activity"/>
    <property type="evidence" value="ECO:0007669"/>
    <property type="project" value="InterPro"/>
</dbReference>
<sequence length="336" mass="36521">MTHLLEPLNSGKLVLKNRLIMPPMATEKSEDDGKVSSKLLEHYDEISRGGYLSLIIVEHSFIEQEGKASKNQLSVADDSTIEGLRKVADTIHKNGCKAVMQLNHAGSATTVAVTGSVLVAPSAVENPFMKSGIPRELTYDEIQDIVKSFKDAAVRVKAAGFDGVEIHSAHGYLLNQFYSPLTNKRTDEYGGDDVKNRIKIHLQVIKAVREAVGNEFPIFMRLGASDYMEGGTTLEDSKAAVCEFEKAGLDVLDISGGFCRFTVPGNNSQGYFSELSGSLKQFVSIPVILTGGITKAEAAEELLVDVKADLIGVGRAMYKDSSWAKRAVESFEHSKC</sequence>
<organism evidence="7 8">
    <name type="scientific">Clostridium ragsdalei P11</name>
    <dbReference type="NCBI Taxonomy" id="1353534"/>
    <lineage>
        <taxon>Bacteria</taxon>
        <taxon>Bacillati</taxon>
        <taxon>Bacillota</taxon>
        <taxon>Clostridia</taxon>
        <taxon>Eubacteriales</taxon>
        <taxon>Clostridiaceae</taxon>
        <taxon>Clostridium</taxon>
    </lineage>
</organism>
<dbReference type="EC" id="1.-.-.-" evidence="7"/>
<dbReference type="Pfam" id="PF00724">
    <property type="entry name" value="Oxidored_FMN"/>
    <property type="match status" value="1"/>
</dbReference>
<comment type="caution">
    <text evidence="7">The sequence shown here is derived from an EMBL/GenBank/DDBJ whole genome shotgun (WGS) entry which is preliminary data.</text>
</comment>
<dbReference type="AlphaFoldDB" id="A0A1A6AQJ3"/>
<keyword evidence="2" id="KW-0285">Flavoprotein</keyword>
<dbReference type="InterPro" id="IPR044152">
    <property type="entry name" value="YqjM-like"/>
</dbReference>
<protein>
    <submittedName>
        <fullName evidence="7">NADH oxidase</fullName>
        <ecNumber evidence="7">1.-.-.-</ecNumber>
    </submittedName>
</protein>
<name>A0A1A6AQJ3_9CLOT</name>
<proteinExistence type="predicted"/>
<dbReference type="PANTHER" id="PTHR43303:SF4">
    <property type="entry name" value="NADPH DEHYDROGENASE C23G7.10C-RELATED"/>
    <property type="match status" value="1"/>
</dbReference>
<keyword evidence="8" id="KW-1185">Reference proteome</keyword>
<evidence type="ECO:0000256" key="3">
    <source>
        <dbReference type="ARBA" id="ARBA00022643"/>
    </source>
</evidence>
<dbReference type="GO" id="GO:0010181">
    <property type="term" value="F:FMN binding"/>
    <property type="evidence" value="ECO:0007669"/>
    <property type="project" value="InterPro"/>
</dbReference>
<comment type="cofactor">
    <cofactor evidence="1">
        <name>FMN</name>
        <dbReference type="ChEBI" id="CHEBI:58210"/>
    </cofactor>
</comment>
<evidence type="ECO:0000256" key="5">
    <source>
        <dbReference type="ARBA" id="ARBA00023002"/>
    </source>
</evidence>
<evidence type="ECO:0000313" key="8">
    <source>
        <dbReference type="Proteomes" id="UP000093954"/>
    </source>
</evidence>
<dbReference type="Gene3D" id="3.20.20.70">
    <property type="entry name" value="Aldolase class I"/>
    <property type="match status" value="1"/>
</dbReference>
<gene>
    <name evidence="7" type="ORF">CLRAG_24910</name>
</gene>
<dbReference type="EMBL" id="LROS01000026">
    <property type="protein sequence ID" value="OBR92327.1"/>
    <property type="molecule type" value="Genomic_DNA"/>
</dbReference>
<keyword evidence="5 7" id="KW-0560">Oxidoreductase</keyword>
<keyword evidence="3" id="KW-0288">FMN</keyword>
<evidence type="ECO:0000259" key="6">
    <source>
        <dbReference type="Pfam" id="PF00724"/>
    </source>
</evidence>